<dbReference type="InterPro" id="IPR042204">
    <property type="entry name" value="2Fe-2S-bd_N"/>
</dbReference>
<evidence type="ECO:0000256" key="1">
    <source>
        <dbReference type="ARBA" id="ARBA00023002"/>
    </source>
</evidence>
<dbReference type="Proteomes" id="UP000292781">
    <property type="component" value="Unassembled WGS sequence"/>
</dbReference>
<keyword evidence="3" id="KW-1185">Reference proteome</keyword>
<reference evidence="2 3" key="1">
    <citation type="submission" date="2019-02" db="EMBL/GenBank/DDBJ databases">
        <title>Siculibacillus lacustris gen. nov., sp. nov., a new rosette-forming bacterium isolated from a freshwater crater lake (Lake St. Ana, Romania).</title>
        <authorList>
            <person name="Felfoldi T."/>
            <person name="Marton Z."/>
            <person name="Szabo A."/>
            <person name="Mentes A."/>
            <person name="Boka K."/>
            <person name="Marialigeti K."/>
            <person name="Mathe I."/>
            <person name="Koncz M."/>
            <person name="Schumann P."/>
            <person name="Toth E."/>
        </authorList>
    </citation>
    <scope>NUCLEOTIDE SEQUENCE [LARGE SCALE GENOMIC DNA]</scope>
    <source>
        <strain evidence="2 3">SA-279</strain>
    </source>
</reference>
<gene>
    <name evidence="2" type="ORF">EYW49_06540</name>
</gene>
<proteinExistence type="predicted"/>
<keyword evidence="1" id="KW-0560">Oxidoreductase</keyword>
<organism evidence="2 3">
    <name type="scientific">Siculibacillus lacustris</name>
    <dbReference type="NCBI Taxonomy" id="1549641"/>
    <lineage>
        <taxon>Bacteria</taxon>
        <taxon>Pseudomonadati</taxon>
        <taxon>Pseudomonadota</taxon>
        <taxon>Alphaproteobacteria</taxon>
        <taxon>Hyphomicrobiales</taxon>
        <taxon>Ancalomicrobiaceae</taxon>
        <taxon>Siculibacillus</taxon>
    </lineage>
</organism>
<evidence type="ECO:0000313" key="2">
    <source>
        <dbReference type="EMBL" id="TBW39562.1"/>
    </source>
</evidence>
<sequence length="95" mass="10313">MFHRLVPRAGPPVPITIDGEPVEAQTGDLLITAILTHRPHLRRFEFAAGMRAGFCLMAGCQDCWVQLADGRRVRSCSTPVEAGMAVIIGEDPQDA</sequence>
<dbReference type="AlphaFoldDB" id="A0A4Q9VU79"/>
<comment type="caution">
    <text evidence="2">The sequence shown here is derived from an EMBL/GenBank/DDBJ whole genome shotgun (WGS) entry which is preliminary data.</text>
</comment>
<dbReference type="Pfam" id="PF13510">
    <property type="entry name" value="Fer2_4"/>
    <property type="match status" value="1"/>
</dbReference>
<accession>A0A4Q9VU79</accession>
<protein>
    <submittedName>
        <fullName evidence="2">(2Fe-2S)-binding protein</fullName>
    </submittedName>
</protein>
<evidence type="ECO:0000313" key="3">
    <source>
        <dbReference type="Proteomes" id="UP000292781"/>
    </source>
</evidence>
<dbReference type="SUPFAM" id="SSF54292">
    <property type="entry name" value="2Fe-2S ferredoxin-like"/>
    <property type="match status" value="1"/>
</dbReference>
<dbReference type="EMBL" id="SJFN01000007">
    <property type="protein sequence ID" value="TBW39562.1"/>
    <property type="molecule type" value="Genomic_DNA"/>
</dbReference>
<dbReference type="InterPro" id="IPR036010">
    <property type="entry name" value="2Fe-2S_ferredoxin-like_sf"/>
</dbReference>
<name>A0A4Q9VU79_9HYPH</name>
<dbReference type="GO" id="GO:0016491">
    <property type="term" value="F:oxidoreductase activity"/>
    <property type="evidence" value="ECO:0007669"/>
    <property type="project" value="UniProtKB-KW"/>
</dbReference>
<dbReference type="Gene3D" id="3.10.20.440">
    <property type="entry name" value="2Fe-2S iron-sulphur cluster binding domain, sarcosine oxidase, alpha subunit, N-terminal domain"/>
    <property type="match status" value="1"/>
</dbReference>
<dbReference type="OrthoDB" id="573392at2"/>
<dbReference type="GO" id="GO:0051536">
    <property type="term" value="F:iron-sulfur cluster binding"/>
    <property type="evidence" value="ECO:0007669"/>
    <property type="project" value="InterPro"/>
</dbReference>